<comment type="caution">
    <text evidence="2">The sequence shown here is derived from an EMBL/GenBank/DDBJ whole genome shotgun (WGS) entry which is preliminary data.</text>
</comment>
<evidence type="ECO:0000313" key="3">
    <source>
        <dbReference type="Proteomes" id="UP001151760"/>
    </source>
</evidence>
<accession>A0ABQ5AFR8</accession>
<reference evidence="2" key="1">
    <citation type="journal article" date="2022" name="Int. J. Mol. Sci.">
        <title>Draft Genome of Tanacetum Coccineum: Genomic Comparison of Closely Related Tanacetum-Family Plants.</title>
        <authorList>
            <person name="Yamashiro T."/>
            <person name="Shiraishi A."/>
            <person name="Nakayama K."/>
            <person name="Satake H."/>
        </authorList>
    </citation>
    <scope>NUCLEOTIDE SEQUENCE</scope>
</reference>
<dbReference type="Proteomes" id="UP001151760">
    <property type="component" value="Unassembled WGS sequence"/>
</dbReference>
<reference evidence="2" key="2">
    <citation type="submission" date="2022-01" db="EMBL/GenBank/DDBJ databases">
        <authorList>
            <person name="Yamashiro T."/>
            <person name="Shiraishi A."/>
            <person name="Satake H."/>
            <person name="Nakayama K."/>
        </authorList>
    </citation>
    <scope>NUCLEOTIDE SEQUENCE</scope>
</reference>
<evidence type="ECO:0000256" key="1">
    <source>
        <dbReference type="SAM" id="MobiDB-lite"/>
    </source>
</evidence>
<keyword evidence="3" id="KW-1185">Reference proteome</keyword>
<protein>
    <submittedName>
        <fullName evidence="2">Uncharacterized protein</fullName>
    </submittedName>
</protein>
<feature type="compositionally biased region" description="Basic and acidic residues" evidence="1">
    <location>
        <begin position="333"/>
        <end position="383"/>
    </location>
</feature>
<sequence length="412" mass="45780">MAEPQDDQHQKNVVDVELVPIDDQVKIGISNFRIALEKTQPDPIYKVYLLRNALRIISKDLDHPFTLHAPENEIISFINELGKATMYDRPSLLMLQSLWGIVTGNNVDFAELIWEDFKYQIESSVWNAIPIVMMNEDIKASAEYSKYLAKSKGSKYVKGKGLLSKEGVEVVVERVSIPKRRRSKTIVEEVGQSEEIADEVDFEETQDDEDEPLVRRRPTGVVIGGESHRESEEESLDHSKKLKGTEMLSTAAQFKLDLKKARKASKYDFILQHRLIGLGEGSGVALEGLDGLSQKGPNEGSGVTLAVPDEPKDSSSSSSLASENEVEDISSDDEIKGADDNKKADESKKADAENVEVGKVDKADEKKTEEEHVRDKGGNERAGDAQAEVHVSEPKLRSLSNKIQFQSDSIIC</sequence>
<dbReference type="EMBL" id="BQNB010012160">
    <property type="protein sequence ID" value="GJS99983.1"/>
    <property type="molecule type" value="Genomic_DNA"/>
</dbReference>
<organism evidence="2 3">
    <name type="scientific">Tanacetum coccineum</name>
    <dbReference type="NCBI Taxonomy" id="301880"/>
    <lineage>
        <taxon>Eukaryota</taxon>
        <taxon>Viridiplantae</taxon>
        <taxon>Streptophyta</taxon>
        <taxon>Embryophyta</taxon>
        <taxon>Tracheophyta</taxon>
        <taxon>Spermatophyta</taxon>
        <taxon>Magnoliopsida</taxon>
        <taxon>eudicotyledons</taxon>
        <taxon>Gunneridae</taxon>
        <taxon>Pentapetalae</taxon>
        <taxon>asterids</taxon>
        <taxon>campanulids</taxon>
        <taxon>Asterales</taxon>
        <taxon>Asteraceae</taxon>
        <taxon>Asteroideae</taxon>
        <taxon>Anthemideae</taxon>
        <taxon>Anthemidinae</taxon>
        <taxon>Tanacetum</taxon>
    </lineage>
</organism>
<feature type="compositionally biased region" description="Basic and acidic residues" evidence="1">
    <location>
        <begin position="226"/>
        <end position="239"/>
    </location>
</feature>
<name>A0ABQ5AFR8_9ASTR</name>
<feature type="region of interest" description="Disordered" evidence="1">
    <location>
        <begin position="289"/>
        <end position="394"/>
    </location>
</feature>
<proteinExistence type="predicted"/>
<feature type="region of interest" description="Disordered" evidence="1">
    <location>
        <begin position="216"/>
        <end position="244"/>
    </location>
</feature>
<gene>
    <name evidence="2" type="ORF">Tco_0821153</name>
</gene>
<evidence type="ECO:0000313" key="2">
    <source>
        <dbReference type="EMBL" id="GJS99983.1"/>
    </source>
</evidence>